<evidence type="ECO:0000313" key="2">
    <source>
        <dbReference type="EMBL" id="KAF2166724.1"/>
    </source>
</evidence>
<keyword evidence="1" id="KW-1133">Transmembrane helix</keyword>
<feature type="transmembrane region" description="Helical" evidence="1">
    <location>
        <begin position="135"/>
        <end position="153"/>
    </location>
</feature>
<accession>A0A6A6CHP5</accession>
<dbReference type="AlphaFoldDB" id="A0A6A6CHP5"/>
<evidence type="ECO:0000256" key="1">
    <source>
        <dbReference type="SAM" id="Phobius"/>
    </source>
</evidence>
<feature type="transmembrane region" description="Helical" evidence="1">
    <location>
        <begin position="98"/>
        <end position="123"/>
    </location>
</feature>
<evidence type="ECO:0000313" key="3">
    <source>
        <dbReference type="Proteomes" id="UP000799537"/>
    </source>
</evidence>
<keyword evidence="1" id="KW-0812">Transmembrane</keyword>
<keyword evidence="3" id="KW-1185">Reference proteome</keyword>
<dbReference type="RefSeq" id="XP_033667613.1">
    <property type="nucleotide sequence ID" value="XM_033812734.1"/>
</dbReference>
<reference evidence="2" key="1">
    <citation type="journal article" date="2020" name="Stud. Mycol.">
        <title>101 Dothideomycetes genomes: a test case for predicting lifestyles and emergence of pathogens.</title>
        <authorList>
            <person name="Haridas S."/>
            <person name="Albert R."/>
            <person name="Binder M."/>
            <person name="Bloem J."/>
            <person name="Labutti K."/>
            <person name="Salamov A."/>
            <person name="Andreopoulos B."/>
            <person name="Baker S."/>
            <person name="Barry K."/>
            <person name="Bills G."/>
            <person name="Bluhm B."/>
            <person name="Cannon C."/>
            <person name="Castanera R."/>
            <person name="Culley D."/>
            <person name="Daum C."/>
            <person name="Ezra D."/>
            <person name="Gonzalez J."/>
            <person name="Henrissat B."/>
            <person name="Kuo A."/>
            <person name="Liang C."/>
            <person name="Lipzen A."/>
            <person name="Lutzoni F."/>
            <person name="Magnuson J."/>
            <person name="Mondo S."/>
            <person name="Nolan M."/>
            <person name="Ohm R."/>
            <person name="Pangilinan J."/>
            <person name="Park H.-J."/>
            <person name="Ramirez L."/>
            <person name="Alfaro M."/>
            <person name="Sun H."/>
            <person name="Tritt A."/>
            <person name="Yoshinaga Y."/>
            <person name="Zwiers L.-H."/>
            <person name="Turgeon B."/>
            <person name="Goodwin S."/>
            <person name="Spatafora J."/>
            <person name="Crous P."/>
            <person name="Grigoriev I."/>
        </authorList>
    </citation>
    <scope>NUCLEOTIDE SEQUENCE</scope>
    <source>
        <strain evidence="2">ATCC 36951</strain>
    </source>
</reference>
<proteinExistence type="predicted"/>
<protein>
    <submittedName>
        <fullName evidence="2">Uncharacterized protein</fullName>
    </submittedName>
</protein>
<dbReference type="EMBL" id="ML993595">
    <property type="protein sequence ID" value="KAF2166724.1"/>
    <property type="molecule type" value="Genomic_DNA"/>
</dbReference>
<sequence>MEKHHPGPVLSSTELRTKQGIKLEPQPQGAEDPLTWPITKKITTLAIISFCAFVGQAQAQASTAGIAVQLLLAGHRTISSCPVLHKPFDALLIGLQPITIICGLFSMITFGWAVATAVLVPVFLQTPTSEDGYGFSPISNACFSFVTWITALLG</sequence>
<keyword evidence="1" id="KW-0472">Membrane</keyword>
<gene>
    <name evidence="2" type="ORF">M409DRAFT_54517</name>
</gene>
<dbReference type="GeneID" id="54566006"/>
<name>A0A6A6CHP5_ZASCE</name>
<dbReference type="Proteomes" id="UP000799537">
    <property type="component" value="Unassembled WGS sequence"/>
</dbReference>
<organism evidence="2 3">
    <name type="scientific">Zasmidium cellare ATCC 36951</name>
    <dbReference type="NCBI Taxonomy" id="1080233"/>
    <lineage>
        <taxon>Eukaryota</taxon>
        <taxon>Fungi</taxon>
        <taxon>Dikarya</taxon>
        <taxon>Ascomycota</taxon>
        <taxon>Pezizomycotina</taxon>
        <taxon>Dothideomycetes</taxon>
        <taxon>Dothideomycetidae</taxon>
        <taxon>Mycosphaerellales</taxon>
        <taxon>Mycosphaerellaceae</taxon>
        <taxon>Zasmidium</taxon>
    </lineage>
</organism>
<dbReference type="OrthoDB" id="3623638at2759"/>